<dbReference type="AlphaFoldDB" id="A0AB34JYW5"/>
<evidence type="ECO:0000313" key="2">
    <source>
        <dbReference type="EMBL" id="KAL1525880.1"/>
    </source>
</evidence>
<keyword evidence="1" id="KW-0812">Transmembrane</keyword>
<dbReference type="InterPro" id="IPR052927">
    <property type="entry name" value="DCC_oxidoreductase"/>
</dbReference>
<keyword evidence="3" id="KW-1185">Reference proteome</keyword>
<dbReference type="GO" id="GO:0015035">
    <property type="term" value="F:protein-disulfide reductase activity"/>
    <property type="evidence" value="ECO:0007669"/>
    <property type="project" value="InterPro"/>
</dbReference>
<accession>A0AB34JYW5</accession>
<keyword evidence="1" id="KW-1133">Transmembrane helix</keyword>
<dbReference type="InterPro" id="IPR007263">
    <property type="entry name" value="DCC1-like"/>
</dbReference>
<feature type="transmembrane region" description="Helical" evidence="1">
    <location>
        <begin position="110"/>
        <end position="130"/>
    </location>
</feature>
<evidence type="ECO:0000313" key="3">
    <source>
        <dbReference type="Proteomes" id="UP001515480"/>
    </source>
</evidence>
<dbReference type="PANTHER" id="PTHR33639:SF2">
    <property type="entry name" value="DUF393 DOMAIN-CONTAINING PROTEIN"/>
    <property type="match status" value="1"/>
</dbReference>
<evidence type="ECO:0000256" key="1">
    <source>
        <dbReference type="SAM" id="Phobius"/>
    </source>
</evidence>
<comment type="caution">
    <text evidence="2">The sequence shown here is derived from an EMBL/GenBank/DDBJ whole genome shotgun (WGS) entry which is preliminary data.</text>
</comment>
<reference evidence="2 3" key="1">
    <citation type="journal article" date="2024" name="Science">
        <title>Giant polyketide synthase enzymes in the biosynthesis of giant marine polyether toxins.</title>
        <authorList>
            <person name="Fallon T.R."/>
            <person name="Shende V.V."/>
            <person name="Wierzbicki I.H."/>
            <person name="Pendleton A.L."/>
            <person name="Watervoot N.F."/>
            <person name="Auber R.P."/>
            <person name="Gonzalez D.J."/>
            <person name="Wisecaver J.H."/>
            <person name="Moore B.S."/>
        </authorList>
    </citation>
    <scope>NUCLEOTIDE SEQUENCE [LARGE SCALE GENOMIC DNA]</scope>
    <source>
        <strain evidence="2 3">12B1</strain>
    </source>
</reference>
<proteinExistence type="predicted"/>
<keyword evidence="1" id="KW-0472">Membrane</keyword>
<organism evidence="2 3">
    <name type="scientific">Prymnesium parvum</name>
    <name type="common">Toxic golden alga</name>
    <dbReference type="NCBI Taxonomy" id="97485"/>
    <lineage>
        <taxon>Eukaryota</taxon>
        <taxon>Haptista</taxon>
        <taxon>Haptophyta</taxon>
        <taxon>Prymnesiophyceae</taxon>
        <taxon>Prymnesiales</taxon>
        <taxon>Prymnesiaceae</taxon>
        <taxon>Prymnesium</taxon>
    </lineage>
</organism>
<dbReference type="Pfam" id="PF04134">
    <property type="entry name" value="DCC1-like"/>
    <property type="match status" value="1"/>
</dbReference>
<dbReference type="Proteomes" id="UP001515480">
    <property type="component" value="Unassembled WGS sequence"/>
</dbReference>
<dbReference type="PANTHER" id="PTHR33639">
    <property type="entry name" value="THIOL-DISULFIDE OXIDOREDUCTASE DCC"/>
    <property type="match status" value="1"/>
</dbReference>
<dbReference type="EMBL" id="JBGBPQ010000004">
    <property type="protein sequence ID" value="KAL1525880.1"/>
    <property type="molecule type" value="Genomic_DNA"/>
</dbReference>
<sequence length="160" mass="17737">MPPLASSAAPISAPPVRTPVLFFDGVCNLCNHTVDTLLRMDAGHHPVRLKFASLQSPAAQAALEEKGLRAETFISPKDSRDETVVYFAPSGQVYVRSAAILHATSQVAPLWLYCLCYLLLFIPAVIRDAIYKQVARNRIRLFGAKDTCRRATKEDKLHFL</sequence>
<evidence type="ECO:0008006" key="4">
    <source>
        <dbReference type="Google" id="ProtNLM"/>
    </source>
</evidence>
<protein>
    <recommendedName>
        <fullName evidence="4">Thiol-disulfide oxidoreductase DCC</fullName>
    </recommendedName>
</protein>
<gene>
    <name evidence="2" type="ORF">AB1Y20_020708</name>
</gene>
<name>A0AB34JYW5_PRYPA</name>